<keyword evidence="7" id="KW-1185">Reference proteome</keyword>
<dbReference type="InterPro" id="IPR027417">
    <property type="entry name" value="P-loop_NTPase"/>
</dbReference>
<dbReference type="RefSeq" id="XP_029117432.1">
    <property type="nucleotide sequence ID" value="XM_029261599.1"/>
</dbReference>
<sequence length="530" mass="60011">MIWAYVSDDFDIKRITRSIIESASGSQFNLTEMDLMKIKLRKLIENKRFLLVLDDVWNENYEKWDRLKTVLIGSARRSKVIVTTRSERVASIMGTVAPHLLSGLSDNDCWLLFEKRAFGLWSCEKTPNLAAIGKEMVKKCGRVPLAAKALGSLMRFGRGESQWLAIKENEIWNLPDDENEILPTLMLSYNHLPSHQKQCFAYCSIFPKGAEIRSKQLVQLWIAEGFVQSSNGGTYLEDVGLLYVDELLSRSLFQSGQEDADGVVMQVKMHDLVHDLARSIAGDECSIADAGDERVISQNCRYASLICRGPIKTILEPLKDAQRMRTLYFIASRGRTEEEGKVDDVLQAIFSKMKLLRALHLRKCPMKALPVSVAKLKLLRYLDLSQTDIETLPSCIGEATEARKANLKEKQGIHSLRLSWDLNAYLQLGQPCEEIENEETSMNELAAQDRDADADLVEEVLGNLQPHKNLRVSEMTEHAGKSLPWWLKESSLPYLAELSLKACVRYEHLSTLEQLPSLKVLKLIMLPTVN</sequence>
<organism evidence="7 8">
    <name type="scientific">Elaeis guineensis var. tenera</name>
    <name type="common">Oil palm</name>
    <dbReference type="NCBI Taxonomy" id="51953"/>
    <lineage>
        <taxon>Eukaryota</taxon>
        <taxon>Viridiplantae</taxon>
        <taxon>Streptophyta</taxon>
        <taxon>Embryophyta</taxon>
        <taxon>Tracheophyta</taxon>
        <taxon>Spermatophyta</taxon>
        <taxon>Magnoliopsida</taxon>
        <taxon>Liliopsida</taxon>
        <taxon>Arecaceae</taxon>
        <taxon>Arecoideae</taxon>
        <taxon>Cocoseae</taxon>
        <taxon>Elaeidinae</taxon>
        <taxon>Elaeis</taxon>
    </lineage>
</organism>
<dbReference type="Gene3D" id="1.10.10.10">
    <property type="entry name" value="Winged helix-like DNA-binding domain superfamily/Winged helix DNA-binding domain"/>
    <property type="match status" value="1"/>
</dbReference>
<dbReference type="InterPro" id="IPR042197">
    <property type="entry name" value="Apaf_helical"/>
</dbReference>
<dbReference type="GO" id="GO:0042742">
    <property type="term" value="P:defense response to bacterium"/>
    <property type="evidence" value="ECO:0007669"/>
    <property type="project" value="UniProtKB-ARBA"/>
</dbReference>
<dbReference type="GO" id="GO:0043531">
    <property type="term" value="F:ADP binding"/>
    <property type="evidence" value="ECO:0007669"/>
    <property type="project" value="InterPro"/>
</dbReference>
<dbReference type="AlphaFoldDB" id="A0A8N4I6A0"/>
<dbReference type="SUPFAM" id="SSF52058">
    <property type="entry name" value="L domain-like"/>
    <property type="match status" value="1"/>
</dbReference>
<name>A0A8N4I6A0_ELAGV</name>
<dbReference type="GO" id="GO:0002758">
    <property type="term" value="P:innate immune response-activating signaling pathway"/>
    <property type="evidence" value="ECO:0007669"/>
    <property type="project" value="UniProtKB-ARBA"/>
</dbReference>
<dbReference type="PRINTS" id="PR00364">
    <property type="entry name" value="DISEASERSIST"/>
</dbReference>
<dbReference type="InterPro" id="IPR058922">
    <property type="entry name" value="WHD_DRP"/>
</dbReference>
<evidence type="ECO:0000259" key="6">
    <source>
        <dbReference type="Pfam" id="PF25019"/>
    </source>
</evidence>
<dbReference type="InterPro" id="IPR032675">
    <property type="entry name" value="LRR_dom_sf"/>
</dbReference>
<dbReference type="InterPro" id="IPR002182">
    <property type="entry name" value="NB-ARC"/>
</dbReference>
<evidence type="ECO:0000256" key="1">
    <source>
        <dbReference type="ARBA" id="ARBA00022614"/>
    </source>
</evidence>
<keyword evidence="2" id="KW-0677">Repeat</keyword>
<evidence type="ECO:0000259" key="4">
    <source>
        <dbReference type="Pfam" id="PF00931"/>
    </source>
</evidence>
<dbReference type="InterPro" id="IPR056789">
    <property type="entry name" value="LRR_R13L1-DRL21"/>
</dbReference>
<evidence type="ECO:0000259" key="5">
    <source>
        <dbReference type="Pfam" id="PF23559"/>
    </source>
</evidence>
<dbReference type="PANTHER" id="PTHR36766:SF48">
    <property type="entry name" value="DISEASE RESISTANCE PROTEIN RGA3"/>
    <property type="match status" value="1"/>
</dbReference>
<dbReference type="FunFam" id="1.10.10.10:FF:000322">
    <property type="entry name" value="Probable disease resistance protein At1g63360"/>
    <property type="match status" value="1"/>
</dbReference>
<dbReference type="SUPFAM" id="SSF52540">
    <property type="entry name" value="P-loop containing nucleoside triphosphate hydrolases"/>
    <property type="match status" value="1"/>
</dbReference>
<feature type="domain" description="R13L1/DRL21-like LRR repeat region" evidence="6">
    <location>
        <begin position="396"/>
        <end position="523"/>
    </location>
</feature>
<dbReference type="Gene3D" id="3.40.50.300">
    <property type="entry name" value="P-loop containing nucleotide triphosphate hydrolases"/>
    <property type="match status" value="1"/>
</dbReference>
<reference evidence="8" key="1">
    <citation type="submission" date="2025-08" db="UniProtKB">
        <authorList>
            <consortium name="RefSeq"/>
        </authorList>
    </citation>
    <scope>IDENTIFICATION</scope>
</reference>
<dbReference type="Gene3D" id="3.80.10.10">
    <property type="entry name" value="Ribonuclease Inhibitor"/>
    <property type="match status" value="1"/>
</dbReference>
<gene>
    <name evidence="8" type="primary">LOC105034353</name>
</gene>
<protein>
    <submittedName>
        <fullName evidence="8">Disease resistance protein RGA3</fullName>
    </submittedName>
</protein>
<keyword evidence="3" id="KW-0611">Plant defense</keyword>
<dbReference type="Gene3D" id="1.10.8.430">
    <property type="entry name" value="Helical domain of apoptotic protease-activating factors"/>
    <property type="match status" value="1"/>
</dbReference>
<evidence type="ECO:0000313" key="8">
    <source>
        <dbReference type="RefSeq" id="XP_029117432.1"/>
    </source>
</evidence>
<feature type="domain" description="NB-ARC" evidence="4">
    <location>
        <begin position="1"/>
        <end position="118"/>
    </location>
</feature>
<dbReference type="Pfam" id="PF25019">
    <property type="entry name" value="LRR_R13L1-DRL21"/>
    <property type="match status" value="1"/>
</dbReference>
<feature type="domain" description="Disease resistance protein winged helix" evidence="5">
    <location>
        <begin position="205"/>
        <end position="277"/>
    </location>
</feature>
<dbReference type="PANTHER" id="PTHR36766">
    <property type="entry name" value="PLANT BROAD-SPECTRUM MILDEW RESISTANCE PROTEIN RPW8"/>
    <property type="match status" value="1"/>
</dbReference>
<accession>A0A8N4I6A0</accession>
<proteinExistence type="predicted"/>
<evidence type="ECO:0000256" key="3">
    <source>
        <dbReference type="ARBA" id="ARBA00022821"/>
    </source>
</evidence>
<dbReference type="InterPro" id="IPR036388">
    <property type="entry name" value="WH-like_DNA-bd_sf"/>
</dbReference>
<dbReference type="Proteomes" id="UP000504607">
    <property type="component" value="Unplaced"/>
</dbReference>
<evidence type="ECO:0000256" key="2">
    <source>
        <dbReference type="ARBA" id="ARBA00022737"/>
    </source>
</evidence>
<keyword evidence="1" id="KW-0433">Leucine-rich repeat</keyword>
<dbReference type="Pfam" id="PF00931">
    <property type="entry name" value="NB-ARC"/>
    <property type="match status" value="1"/>
</dbReference>
<dbReference type="Pfam" id="PF23559">
    <property type="entry name" value="WHD_DRP"/>
    <property type="match status" value="1"/>
</dbReference>
<dbReference type="GO" id="GO:0009626">
    <property type="term" value="P:plant-type hypersensitive response"/>
    <property type="evidence" value="ECO:0007669"/>
    <property type="project" value="UniProtKB-ARBA"/>
</dbReference>
<dbReference type="OrthoDB" id="691996at2759"/>
<evidence type="ECO:0000313" key="7">
    <source>
        <dbReference type="Proteomes" id="UP000504607"/>
    </source>
</evidence>